<keyword evidence="4" id="KW-0175">Coiled coil</keyword>
<evidence type="ECO:0000259" key="6">
    <source>
        <dbReference type="PROSITE" id="PS50001"/>
    </source>
</evidence>
<dbReference type="InterPro" id="IPR044102">
    <property type="entry name" value="SH2_SHEP1/BCAR3/NSP1"/>
</dbReference>
<dbReference type="InterPro" id="IPR036860">
    <property type="entry name" value="SH2_dom_sf"/>
</dbReference>
<feature type="region of interest" description="Disordered" evidence="5">
    <location>
        <begin position="211"/>
        <end position="261"/>
    </location>
</feature>
<dbReference type="EMBL" id="AFYH01056342">
    <property type="status" value="NOT_ANNOTATED_CDS"/>
    <property type="molecule type" value="Genomic_DNA"/>
</dbReference>
<dbReference type="Gene3D" id="3.30.505.10">
    <property type="entry name" value="SH2 domain"/>
    <property type="match status" value="1"/>
</dbReference>
<feature type="domain" description="SH2" evidence="6">
    <location>
        <begin position="35"/>
        <end position="134"/>
    </location>
</feature>
<dbReference type="Proteomes" id="UP000008672">
    <property type="component" value="Unassembled WGS sequence"/>
</dbReference>
<gene>
    <name evidence="8" type="primary">SH2D3A</name>
</gene>
<reference evidence="8" key="2">
    <citation type="submission" date="2025-08" db="UniProtKB">
        <authorList>
            <consortium name="Ensembl"/>
        </authorList>
    </citation>
    <scope>IDENTIFICATION</scope>
</reference>
<dbReference type="InterPro" id="IPR023578">
    <property type="entry name" value="Ras_GEF_dom_sf"/>
</dbReference>
<dbReference type="AlphaFoldDB" id="H3B5K3"/>
<evidence type="ECO:0000259" key="7">
    <source>
        <dbReference type="PROSITE" id="PS50009"/>
    </source>
</evidence>
<organism evidence="8 9">
    <name type="scientific">Latimeria chalumnae</name>
    <name type="common">Coelacanth</name>
    <dbReference type="NCBI Taxonomy" id="7897"/>
    <lineage>
        <taxon>Eukaryota</taxon>
        <taxon>Metazoa</taxon>
        <taxon>Chordata</taxon>
        <taxon>Craniata</taxon>
        <taxon>Vertebrata</taxon>
        <taxon>Euteleostomi</taxon>
        <taxon>Coelacanthiformes</taxon>
        <taxon>Coelacanthidae</taxon>
        <taxon>Latimeria</taxon>
    </lineage>
</organism>
<reference evidence="8" key="3">
    <citation type="submission" date="2025-09" db="UniProtKB">
        <authorList>
            <consortium name="Ensembl"/>
        </authorList>
    </citation>
    <scope>IDENTIFICATION</scope>
</reference>
<reference evidence="9" key="1">
    <citation type="submission" date="2011-08" db="EMBL/GenBank/DDBJ databases">
        <title>The draft genome of Latimeria chalumnae.</title>
        <authorList>
            <person name="Di Palma F."/>
            <person name="Alfoldi J."/>
            <person name="Johnson J."/>
            <person name="Berlin A."/>
            <person name="Gnerre S."/>
            <person name="Jaffe D."/>
            <person name="MacCallum I."/>
            <person name="Young S."/>
            <person name="Walker B.J."/>
            <person name="Lander E."/>
            <person name="Lindblad-Toh K."/>
        </authorList>
    </citation>
    <scope>NUCLEOTIDE SEQUENCE [LARGE SCALE GENOMIC DNA]</scope>
    <source>
        <strain evidence="9">Wild caught</strain>
    </source>
</reference>
<dbReference type="SMART" id="SM00147">
    <property type="entry name" value="RasGEF"/>
    <property type="match status" value="1"/>
</dbReference>
<dbReference type="PRINTS" id="PR00401">
    <property type="entry name" value="SH2DOMAIN"/>
</dbReference>
<evidence type="ECO:0000256" key="1">
    <source>
        <dbReference type="ARBA" id="ARBA00022999"/>
    </source>
</evidence>
<dbReference type="OMA" id="WWEANEE"/>
<dbReference type="EMBL" id="AFYH01056344">
    <property type="status" value="NOT_ANNOTATED_CDS"/>
    <property type="molecule type" value="Genomic_DNA"/>
</dbReference>
<dbReference type="InterPro" id="IPR000980">
    <property type="entry name" value="SH2"/>
</dbReference>
<dbReference type="InParanoid" id="H3B5K3"/>
<keyword evidence="2" id="KW-0344">Guanine-nucleotide releasing factor</keyword>
<dbReference type="PANTHER" id="PTHR14247:SF11">
    <property type="entry name" value="SH2 DOMAIN-CONTAINING PROTEIN 3A"/>
    <property type="match status" value="1"/>
</dbReference>
<dbReference type="InterPro" id="IPR036964">
    <property type="entry name" value="RASGEF_cat_dom_sf"/>
</dbReference>
<dbReference type="InterPro" id="IPR051853">
    <property type="entry name" value="SH2-Ras-GEF_adapter"/>
</dbReference>
<keyword evidence="1 3" id="KW-0727">SH2 domain</keyword>
<feature type="domain" description="Ras-GEF" evidence="7">
    <location>
        <begin position="382"/>
        <end position="643"/>
    </location>
</feature>
<dbReference type="eggNOG" id="ENOG502QPX3">
    <property type="taxonomic scope" value="Eukaryota"/>
</dbReference>
<evidence type="ECO:0000256" key="3">
    <source>
        <dbReference type="PROSITE-ProRule" id="PRU00191"/>
    </source>
</evidence>
<dbReference type="Pfam" id="PF00617">
    <property type="entry name" value="RasGEF"/>
    <property type="match status" value="1"/>
</dbReference>
<dbReference type="Gene3D" id="1.10.840.10">
    <property type="entry name" value="Ras guanine-nucleotide exchange factors catalytic domain"/>
    <property type="match status" value="1"/>
</dbReference>
<keyword evidence="9" id="KW-1185">Reference proteome</keyword>
<dbReference type="PROSITE" id="PS50009">
    <property type="entry name" value="RASGEF_CAT"/>
    <property type="match status" value="1"/>
</dbReference>
<evidence type="ECO:0000256" key="4">
    <source>
        <dbReference type="SAM" id="Coils"/>
    </source>
</evidence>
<dbReference type="GO" id="GO:0005085">
    <property type="term" value="F:guanyl-nucleotide exchange factor activity"/>
    <property type="evidence" value="ECO:0007669"/>
    <property type="project" value="UniProtKB-KW"/>
</dbReference>
<protein>
    <submittedName>
        <fullName evidence="8">SH2 domain containing 3A</fullName>
    </submittedName>
</protein>
<dbReference type="PROSITE" id="PS50001">
    <property type="entry name" value="SH2"/>
    <property type="match status" value="1"/>
</dbReference>
<dbReference type="CDD" id="cd10337">
    <property type="entry name" value="SH2_BCAR3"/>
    <property type="match status" value="1"/>
</dbReference>
<dbReference type="GO" id="GO:0001784">
    <property type="term" value="F:phosphotyrosine residue binding"/>
    <property type="evidence" value="ECO:0007669"/>
    <property type="project" value="InterPro"/>
</dbReference>
<sequence length="645" mass="71990">QLTNEKGRMESKEKLKKELEEELKLSTEDLRSHAWYHGATPREEAETLVERDGDFLIRDSSSSPGDYVLTCSWGGEALHFKIIRVVLRPKRDFSRVLFQFEQDQFDNVPALVRFHVGNRKPISEKTGAIIFHPTNRTIPLRVIEERLAAKQSTKGQTGSNSTKRLSLNGTLTGDTLDAALGFALSVALPLIPLLGLKQSIKQSEIGSFPAPLSPTFRTGSDPILSPKNSRQTHLPSEGGTALRGSDGQLHSKAPPKPLRTPSIVVTNISGDLIANADTYCELVPRAPPSTKTHINKLRSEEKWRSRIRATDTNFQLLDLESSPLASFSEASEEEEDAFVQPEIETTSSFNPGSFNSILLSPNNKALDQTILRRLKQVFAENDAKTTARHILYVDCQVARITNVSKEQKRKMGADSGLELITLPHGHQLRLDLLERHHLISLGIAVDLLGCTGTASERATVLHKIIQLAIELKESMGDLFAFSAVMKALELPQVTRLELTWRTLRRLHTDSAVAFEKNLKPFLKAMESSKAESAVNSLTFPHILPLIMLMEGVDLFGQTENSCELLLQTLEAARAVVLNTSAYTANAEEKFKDFQPNKELLEAFRTEFAQRLFWGSKGAEVKQEERYNKFDQILTVLSKKLEPEQL</sequence>
<dbReference type="SMART" id="SM00252">
    <property type="entry name" value="SH2"/>
    <property type="match status" value="1"/>
</dbReference>
<evidence type="ECO:0000313" key="8">
    <source>
        <dbReference type="Ensembl" id="ENSLACP00000017174.1"/>
    </source>
</evidence>
<evidence type="ECO:0000256" key="5">
    <source>
        <dbReference type="SAM" id="MobiDB-lite"/>
    </source>
</evidence>
<dbReference type="FunFam" id="3.30.505.10:FF:000013">
    <property type="entry name" value="SH2 domain-containing protein 3C isoform X1"/>
    <property type="match status" value="1"/>
</dbReference>
<dbReference type="EMBL" id="AFYH01056343">
    <property type="status" value="NOT_ANNOTATED_CDS"/>
    <property type="molecule type" value="Genomic_DNA"/>
</dbReference>
<dbReference type="STRING" id="7897.ENSLACP00000017174"/>
<name>H3B5K3_LATCH</name>
<evidence type="ECO:0000313" key="9">
    <source>
        <dbReference type="Proteomes" id="UP000008672"/>
    </source>
</evidence>
<dbReference type="InterPro" id="IPR001895">
    <property type="entry name" value="RASGEF_cat_dom"/>
</dbReference>
<dbReference type="Pfam" id="PF00017">
    <property type="entry name" value="SH2"/>
    <property type="match status" value="1"/>
</dbReference>
<proteinExistence type="predicted"/>
<dbReference type="SUPFAM" id="SSF55550">
    <property type="entry name" value="SH2 domain"/>
    <property type="match status" value="1"/>
</dbReference>
<accession>H3B5K3</accession>
<feature type="coiled-coil region" evidence="4">
    <location>
        <begin position="2"/>
        <end position="29"/>
    </location>
</feature>
<dbReference type="HOGENOM" id="CLU_015281_0_0_1"/>
<dbReference type="SUPFAM" id="SSF48366">
    <property type="entry name" value="Ras GEF"/>
    <property type="match status" value="1"/>
</dbReference>
<dbReference type="GO" id="GO:0007264">
    <property type="term" value="P:small GTPase-mediated signal transduction"/>
    <property type="evidence" value="ECO:0007669"/>
    <property type="project" value="InterPro"/>
</dbReference>
<dbReference type="Bgee" id="ENSLACG00000015130">
    <property type="expression patterns" value="Expressed in pectoral fin and 3 other cell types or tissues"/>
</dbReference>
<dbReference type="Ensembl" id="ENSLACT00000017300.1">
    <property type="protein sequence ID" value="ENSLACP00000017174.1"/>
    <property type="gene ID" value="ENSLACG00000015130.1"/>
</dbReference>
<dbReference type="PANTHER" id="PTHR14247">
    <property type="entry name" value="BREAST CANCER ANTI-ESTROGEN RESISTANCE PROTEIN 3 HOMOLOG-LIKE PROTEIN"/>
    <property type="match status" value="1"/>
</dbReference>
<evidence type="ECO:0000256" key="2">
    <source>
        <dbReference type="PROSITE-ProRule" id="PRU00168"/>
    </source>
</evidence>
<dbReference type="GeneTree" id="ENSGT00940000154130"/>